<dbReference type="InterPro" id="IPR012349">
    <property type="entry name" value="Split_barrel_FMN-bd"/>
</dbReference>
<sequence>MSTPEHTEQPATDEDVETIAKLVEKASIALVTTVAPDGSLVSRPLAVQQREFDGDLWFFTEDPSPKTDQVRANDQVNVALQAGHGWLSISGRGSVSKDPAKIEALWNAGAEAWFEQGRDDPAVALLRVEAQTAEYWTSKAPMVVTLAKYAKAAVTGGRPDVGESKVVEL</sequence>
<reference evidence="3" key="1">
    <citation type="submission" date="2016-10" db="EMBL/GenBank/DDBJ databases">
        <authorList>
            <person name="Varghese N."/>
            <person name="Submissions S."/>
        </authorList>
    </citation>
    <scope>NUCLEOTIDE SEQUENCE [LARGE SCALE GENOMIC DNA]</scope>
    <source>
        <strain evidence="3">CGMCC 4.6856</strain>
    </source>
</reference>
<dbReference type="AlphaFoldDB" id="A0A1H8ZWI3"/>
<evidence type="ECO:0000313" key="2">
    <source>
        <dbReference type="EMBL" id="SEP68810.1"/>
    </source>
</evidence>
<dbReference type="STRING" id="1036181.SAMN05421756_101388"/>
<name>A0A1H8ZWI3_9ACTN</name>
<keyword evidence="3" id="KW-1185">Reference proteome</keyword>
<dbReference type="Gene3D" id="2.30.110.10">
    <property type="entry name" value="Electron Transport, Fmn-binding Protein, Chain A"/>
    <property type="match status" value="1"/>
</dbReference>
<dbReference type="Pfam" id="PF16242">
    <property type="entry name" value="Pyrid_ox_like"/>
    <property type="match status" value="1"/>
</dbReference>
<dbReference type="InterPro" id="IPR038725">
    <property type="entry name" value="YdaG_split_barrel_FMN-bd"/>
</dbReference>
<dbReference type="OrthoDB" id="1432662at2"/>
<dbReference type="Proteomes" id="UP000198504">
    <property type="component" value="Unassembled WGS sequence"/>
</dbReference>
<dbReference type="PANTHER" id="PTHR34818:SF1">
    <property type="entry name" value="PROTEIN BLI-3"/>
    <property type="match status" value="1"/>
</dbReference>
<gene>
    <name evidence="2" type="ORF">SAMN05421756_101388</name>
</gene>
<dbReference type="SUPFAM" id="SSF50475">
    <property type="entry name" value="FMN-binding split barrel"/>
    <property type="match status" value="1"/>
</dbReference>
<proteinExistence type="predicted"/>
<protein>
    <submittedName>
        <fullName evidence="2">General stress protein 26</fullName>
    </submittedName>
</protein>
<dbReference type="RefSeq" id="WP_091177424.1">
    <property type="nucleotide sequence ID" value="NZ_FOFA01000001.1"/>
</dbReference>
<evidence type="ECO:0000259" key="1">
    <source>
        <dbReference type="Pfam" id="PF16242"/>
    </source>
</evidence>
<organism evidence="2 3">
    <name type="scientific">Microlunatus flavus</name>
    <dbReference type="NCBI Taxonomy" id="1036181"/>
    <lineage>
        <taxon>Bacteria</taxon>
        <taxon>Bacillati</taxon>
        <taxon>Actinomycetota</taxon>
        <taxon>Actinomycetes</taxon>
        <taxon>Propionibacteriales</taxon>
        <taxon>Propionibacteriaceae</taxon>
        <taxon>Microlunatus</taxon>
    </lineage>
</organism>
<dbReference type="PANTHER" id="PTHR34818">
    <property type="entry name" value="PROTEIN BLI-3"/>
    <property type="match status" value="1"/>
</dbReference>
<accession>A0A1H8ZWI3</accession>
<dbReference type="EMBL" id="FOFA01000001">
    <property type="protein sequence ID" value="SEP68810.1"/>
    <property type="molecule type" value="Genomic_DNA"/>
</dbReference>
<feature type="domain" description="General stress protein FMN-binding split barrel" evidence="1">
    <location>
        <begin position="14"/>
        <end position="160"/>
    </location>
</feature>
<dbReference type="InterPro" id="IPR052917">
    <property type="entry name" value="Stress-Dev_Protein"/>
</dbReference>
<evidence type="ECO:0000313" key="3">
    <source>
        <dbReference type="Proteomes" id="UP000198504"/>
    </source>
</evidence>